<feature type="compositionally biased region" description="Acidic residues" evidence="1">
    <location>
        <begin position="291"/>
        <end position="300"/>
    </location>
</feature>
<dbReference type="EMBL" id="JBBXMP010000101">
    <property type="protein sequence ID" value="KAL0062608.1"/>
    <property type="molecule type" value="Genomic_DNA"/>
</dbReference>
<dbReference type="SUPFAM" id="SSF52047">
    <property type="entry name" value="RNI-like"/>
    <property type="match status" value="1"/>
</dbReference>
<evidence type="ECO:0000313" key="3">
    <source>
        <dbReference type="EMBL" id="KAL0062608.1"/>
    </source>
</evidence>
<feature type="region of interest" description="Disordered" evidence="1">
    <location>
        <begin position="287"/>
        <end position="309"/>
    </location>
</feature>
<protein>
    <recommendedName>
        <fullName evidence="2">F-box domain-containing protein</fullName>
    </recommendedName>
</protein>
<accession>A0ABR2ZMN3</accession>
<feature type="domain" description="F-box" evidence="2">
    <location>
        <begin position="120"/>
        <end position="168"/>
    </location>
</feature>
<proteinExistence type="predicted"/>
<name>A0ABR2ZMN3_9AGAR</name>
<dbReference type="InterPro" id="IPR032675">
    <property type="entry name" value="LRR_dom_sf"/>
</dbReference>
<dbReference type="Proteomes" id="UP001437256">
    <property type="component" value="Unassembled WGS sequence"/>
</dbReference>
<evidence type="ECO:0000313" key="4">
    <source>
        <dbReference type="Proteomes" id="UP001437256"/>
    </source>
</evidence>
<comment type="caution">
    <text evidence="3">The sequence shown here is derived from an EMBL/GenBank/DDBJ whole genome shotgun (WGS) entry which is preliminary data.</text>
</comment>
<feature type="region of interest" description="Disordered" evidence="1">
    <location>
        <begin position="1"/>
        <end position="62"/>
    </location>
</feature>
<gene>
    <name evidence="3" type="ORF">AAF712_010542</name>
</gene>
<feature type="compositionally biased region" description="Polar residues" evidence="1">
    <location>
        <begin position="40"/>
        <end position="61"/>
    </location>
</feature>
<dbReference type="Gene3D" id="3.80.10.10">
    <property type="entry name" value="Ribonuclease Inhibitor"/>
    <property type="match status" value="1"/>
</dbReference>
<sequence length="643" mass="71066">MSNSIAVVAPPGKRRGGAASNTGAKGKPLPGGVSQPGLLSASNTSKRAQRKTQLSVNTNLSSHDRKDPFQAFNVLLKLIGSLSSRIGGCQYKLSPEEHKLSLHLLGIVEPFIGSSAPSRRTLITRQPTEILDSIVFHVESRDDLRNLALSCHRMHSIIAPRHIEYRVIRSKVSSISLWNHLIVNRSLAKNVRRLEVMDERSAECEIVPSGITVSDTDLESTDDEIGIGGIHSKQEKFLVGALNRMTHLAQFVWNSNHSPISVDRIWPTLLNRPSLRDVEINDNLVFSPLKDEEENSDEEGSGEKLKTGKQGKVLPAVKTVALRSTRHTYGSSKHPELTRAKGLLNSCPNLEALEISYTPTRSQSTHLGLVGAVLPADDFLLVGRWPQLRSLSLTNLRCASLIGSFDLFILAHLNLEVLHLDMVPRTRAVFPPNSLPRLKEIKACKEVVGAILECPLDGDEDAEKRPIEIIKGVCLSRTTAAFNANVHFLDRLKRFGSDTVKRIELVGWNEMEDIKRLVDSAPKLVWLDVGKRKNPGACSVTGTYASVPSTTAHALDWATVLCGLPELTTFHGVKFFYEASITSTSPADRSKVRKNDENASVLAWKCPKLRRLDYWDDSPGIGKVVVLVKEGRDVKWEVRRVKV</sequence>
<dbReference type="InterPro" id="IPR001810">
    <property type="entry name" value="F-box_dom"/>
</dbReference>
<organism evidence="3 4">
    <name type="scientific">Marasmius tenuissimus</name>
    <dbReference type="NCBI Taxonomy" id="585030"/>
    <lineage>
        <taxon>Eukaryota</taxon>
        <taxon>Fungi</taxon>
        <taxon>Dikarya</taxon>
        <taxon>Basidiomycota</taxon>
        <taxon>Agaricomycotina</taxon>
        <taxon>Agaricomycetes</taxon>
        <taxon>Agaricomycetidae</taxon>
        <taxon>Agaricales</taxon>
        <taxon>Marasmiineae</taxon>
        <taxon>Marasmiaceae</taxon>
        <taxon>Marasmius</taxon>
    </lineage>
</organism>
<dbReference type="PROSITE" id="PS50181">
    <property type="entry name" value="FBOX"/>
    <property type="match status" value="1"/>
</dbReference>
<evidence type="ECO:0000259" key="2">
    <source>
        <dbReference type="PROSITE" id="PS50181"/>
    </source>
</evidence>
<evidence type="ECO:0000256" key="1">
    <source>
        <dbReference type="SAM" id="MobiDB-lite"/>
    </source>
</evidence>
<reference evidence="3 4" key="1">
    <citation type="submission" date="2024-05" db="EMBL/GenBank/DDBJ databases">
        <title>A draft genome resource for the thread blight pathogen Marasmius tenuissimus strain MS-2.</title>
        <authorList>
            <person name="Yulfo-Soto G.E."/>
            <person name="Baruah I.K."/>
            <person name="Amoako-Attah I."/>
            <person name="Bukari Y."/>
            <person name="Meinhardt L.W."/>
            <person name="Bailey B.A."/>
            <person name="Cohen S.P."/>
        </authorList>
    </citation>
    <scope>NUCLEOTIDE SEQUENCE [LARGE SCALE GENOMIC DNA]</scope>
    <source>
        <strain evidence="3 4">MS-2</strain>
    </source>
</reference>
<keyword evidence="4" id="KW-1185">Reference proteome</keyword>